<evidence type="ECO:0000256" key="1">
    <source>
        <dbReference type="SAM" id="SignalP"/>
    </source>
</evidence>
<evidence type="ECO:0000313" key="2">
    <source>
        <dbReference type="EMBL" id="GFS35663.1"/>
    </source>
</evidence>
<dbReference type="OrthoDB" id="6430980at2759"/>
<dbReference type="EMBL" id="BMAW01042720">
    <property type="protein sequence ID" value="GFS35663.1"/>
    <property type="molecule type" value="Genomic_DNA"/>
</dbReference>
<feature type="chain" id="PRO_5036468170" description="Secreted protein" evidence="1">
    <location>
        <begin position="23"/>
        <end position="172"/>
    </location>
</feature>
<name>A0A8X6J4Z5_NEPPI</name>
<comment type="caution">
    <text evidence="2">The sequence shown here is derived from an EMBL/GenBank/DDBJ whole genome shotgun (WGS) entry which is preliminary data.</text>
</comment>
<evidence type="ECO:0000313" key="3">
    <source>
        <dbReference type="Proteomes" id="UP000887013"/>
    </source>
</evidence>
<keyword evidence="3" id="KW-1185">Reference proteome</keyword>
<evidence type="ECO:0008006" key="4">
    <source>
        <dbReference type="Google" id="ProtNLM"/>
    </source>
</evidence>
<proteinExistence type="predicted"/>
<organism evidence="2 3">
    <name type="scientific">Nephila pilipes</name>
    <name type="common">Giant wood spider</name>
    <name type="synonym">Nephila maculata</name>
    <dbReference type="NCBI Taxonomy" id="299642"/>
    <lineage>
        <taxon>Eukaryota</taxon>
        <taxon>Metazoa</taxon>
        <taxon>Ecdysozoa</taxon>
        <taxon>Arthropoda</taxon>
        <taxon>Chelicerata</taxon>
        <taxon>Arachnida</taxon>
        <taxon>Araneae</taxon>
        <taxon>Araneomorphae</taxon>
        <taxon>Entelegynae</taxon>
        <taxon>Araneoidea</taxon>
        <taxon>Nephilidae</taxon>
        <taxon>Nephila</taxon>
    </lineage>
</organism>
<dbReference type="AlphaFoldDB" id="A0A8X6J4Z5"/>
<keyword evidence="1" id="KW-0732">Signal</keyword>
<protein>
    <recommendedName>
        <fullName evidence="4">Secreted protein</fullName>
    </recommendedName>
</protein>
<dbReference type="Proteomes" id="UP000887013">
    <property type="component" value="Unassembled WGS sequence"/>
</dbReference>
<feature type="signal peptide" evidence="1">
    <location>
        <begin position="1"/>
        <end position="22"/>
    </location>
</feature>
<sequence length="172" mass="18971">MLMLTLTLTVSTLVVLVTSTDSDTLFKIQTSEDRIETSPSNEKENVLDVSATSSNLIEEPEETDSNVFKSKTPENAYYIYVYIKGVTKSKEDLSVPLKFKIIEKLNNKEASMEDRKVLSPPKVDHKLTSLATSLFTRNRYNLLDTSPLGLGSGILGVGAFDLGHGLGHFGLR</sequence>
<reference evidence="2" key="1">
    <citation type="submission" date="2020-08" db="EMBL/GenBank/DDBJ databases">
        <title>Multicomponent nature underlies the extraordinary mechanical properties of spider dragline silk.</title>
        <authorList>
            <person name="Kono N."/>
            <person name="Nakamura H."/>
            <person name="Mori M."/>
            <person name="Yoshida Y."/>
            <person name="Ohtoshi R."/>
            <person name="Malay A.D."/>
            <person name="Moran D.A.P."/>
            <person name="Tomita M."/>
            <person name="Numata K."/>
            <person name="Arakawa K."/>
        </authorList>
    </citation>
    <scope>NUCLEOTIDE SEQUENCE</scope>
</reference>
<gene>
    <name evidence="2" type="primary">AVEN_116101_1</name>
    <name evidence="2" type="ORF">NPIL_577021</name>
</gene>
<accession>A0A8X6J4Z5</accession>